<dbReference type="EMBL" id="JACRSN010000009">
    <property type="protein sequence ID" value="MBC8533871.1"/>
    <property type="molecule type" value="Genomic_DNA"/>
</dbReference>
<feature type="transmembrane region" description="Helical" evidence="1">
    <location>
        <begin position="40"/>
        <end position="58"/>
    </location>
</feature>
<dbReference type="Proteomes" id="UP000651482">
    <property type="component" value="Unassembled WGS sequence"/>
</dbReference>
<comment type="caution">
    <text evidence="2">The sequence shown here is derived from an EMBL/GenBank/DDBJ whole genome shotgun (WGS) entry which is preliminary data.</text>
</comment>
<protein>
    <submittedName>
        <fullName evidence="2">Uncharacterized protein</fullName>
    </submittedName>
</protein>
<accession>A0A926HSX3</accession>
<evidence type="ECO:0000313" key="2">
    <source>
        <dbReference type="EMBL" id="MBC8533871.1"/>
    </source>
</evidence>
<evidence type="ECO:0000256" key="1">
    <source>
        <dbReference type="SAM" id="Phobius"/>
    </source>
</evidence>
<name>A0A926HSX3_9FIRM</name>
<keyword evidence="1" id="KW-0472">Membrane</keyword>
<keyword evidence="3" id="KW-1185">Reference proteome</keyword>
<dbReference type="AlphaFoldDB" id="A0A926HSX3"/>
<dbReference type="RefSeq" id="WP_249319525.1">
    <property type="nucleotide sequence ID" value="NZ_JACRSN010000009.1"/>
</dbReference>
<keyword evidence="1" id="KW-1133">Transmembrane helix</keyword>
<evidence type="ECO:0000313" key="3">
    <source>
        <dbReference type="Proteomes" id="UP000651482"/>
    </source>
</evidence>
<organism evidence="2 3">
    <name type="scientific">Yeguia hominis</name>
    <dbReference type="NCBI Taxonomy" id="2763662"/>
    <lineage>
        <taxon>Bacteria</taxon>
        <taxon>Bacillati</taxon>
        <taxon>Bacillota</taxon>
        <taxon>Clostridia</taxon>
        <taxon>Eubacteriales</taxon>
        <taxon>Yeguiaceae</taxon>
        <taxon>Yeguia</taxon>
    </lineage>
</organism>
<gene>
    <name evidence="2" type="ORF">IAG03_07620</name>
</gene>
<keyword evidence="1" id="KW-0812">Transmembrane</keyword>
<reference evidence="2" key="1">
    <citation type="submission" date="2020-08" db="EMBL/GenBank/DDBJ databases">
        <title>Genome public.</title>
        <authorList>
            <person name="Liu C."/>
            <person name="Sun Q."/>
        </authorList>
    </citation>
    <scope>NUCLEOTIDE SEQUENCE</scope>
    <source>
        <strain evidence="2">NSJ-40</strain>
    </source>
</reference>
<sequence>MARERYLVNAGEETINKGEIKLETKKEQRANFWYYNRWKILISALCVVLVFSFVYSMVTRVKPDYQIALMTQIAYPQDVYEQMADQMEQYAEDLNGDGKVVIQINNYQYIQGAATEKADANTVMAGVVKFSADAQTGESMIYITDETSYQNVAESGTGYFVYLDDWTTPPEDGAEDLDRTKVAWKDCKGVASFDVDYDIENISHEDLQAMLFDDLSFSLRSIKYGEFENDGKKVAYYEASKKLLERIIAGS</sequence>
<proteinExistence type="predicted"/>